<comment type="caution">
    <text evidence="2">The sequence shown here is derived from an EMBL/GenBank/DDBJ whole genome shotgun (WGS) entry which is preliminary data.</text>
</comment>
<feature type="region of interest" description="Disordered" evidence="1">
    <location>
        <begin position="492"/>
        <end position="517"/>
    </location>
</feature>
<dbReference type="Proteomes" id="UP000242367">
    <property type="component" value="Unassembled WGS sequence"/>
</dbReference>
<protein>
    <submittedName>
        <fullName evidence="2">Uncharacterized protein</fullName>
    </submittedName>
</protein>
<name>A0A2P4UE43_9ACTN</name>
<feature type="compositionally biased region" description="Polar residues" evidence="1">
    <location>
        <begin position="506"/>
        <end position="517"/>
    </location>
</feature>
<proteinExistence type="predicted"/>
<evidence type="ECO:0000256" key="1">
    <source>
        <dbReference type="SAM" id="MobiDB-lite"/>
    </source>
</evidence>
<gene>
    <name evidence="2" type="ORF">BTM25_44490</name>
</gene>
<reference evidence="2 3" key="1">
    <citation type="journal article" date="2017" name="Chemistry">
        <title>Isolation, Biosynthesis and Chemical Modifications of Rubterolones A-F: Rare Tropolone Alkaloids from Actinomadura sp. 5-2.</title>
        <authorList>
            <person name="Guo H."/>
            <person name="Benndorf R."/>
            <person name="Leichnitz D."/>
            <person name="Klassen J.L."/>
            <person name="Vollmers J."/>
            <person name="Gorls H."/>
            <person name="Steinacker M."/>
            <person name="Weigel C."/>
            <person name="Dahse H.M."/>
            <person name="Kaster A.K."/>
            <person name="de Beer Z.W."/>
            <person name="Poulsen M."/>
            <person name="Beemelmanns C."/>
        </authorList>
    </citation>
    <scope>NUCLEOTIDE SEQUENCE [LARGE SCALE GENOMIC DNA]</scope>
    <source>
        <strain evidence="2 3">5-2</strain>
    </source>
</reference>
<keyword evidence="3" id="KW-1185">Reference proteome</keyword>
<sequence length="517" mass="54699">MPETTGEKPATGTLYRDLVWLAYLVLPDRGTRTRRIALARRIADAAVAGRPRDPRRRRTRVLRRAARPPRRLALGLGPWTRALPVPLPAPALTDLLGTLDPPVRIAYVLRRLAGIPGYEVRDQLTMLRVADPAAVLAAAEAAPEPPEVPAPFPAAQVRPVRRRSLVPVTAGAALTATLVGALAAGEAGRLGVDGTAAARDLRVVAAPPDAWRTGPHRLDTWPARGDLASDRDFAGRAARAFATADRTGPDRAQLLFAGRVGGRPVALLRRAGRVARFAGGSVEVVSAGEDAETPLALGDGRYLLPPWIASVTTPAGRAVPVRSGVTDPVAPTTRCGRGPLFDQHGPGTAVRTVGHLGGPRPLALSYRMPGTPPVTRLTGGGLHLWERLGCALPQPARPLGEARAYDFWSGQLPFDGGRGDWTCTRLTFAGGGTTSRAVLLTPRAEQATGWCDEARPVAGAWWRAPSGRWAYIAAARRDLTPSVDGRPRSISRRGGLLIVPGPDSPHSPSATFTASAH</sequence>
<dbReference type="AlphaFoldDB" id="A0A2P4UE43"/>
<evidence type="ECO:0000313" key="2">
    <source>
        <dbReference type="EMBL" id="POM23296.1"/>
    </source>
</evidence>
<dbReference type="RefSeq" id="WP_103564936.1">
    <property type="nucleotide sequence ID" value="NZ_MTBP01000003.1"/>
</dbReference>
<dbReference type="EMBL" id="MTBP01000003">
    <property type="protein sequence ID" value="POM23296.1"/>
    <property type="molecule type" value="Genomic_DNA"/>
</dbReference>
<evidence type="ECO:0000313" key="3">
    <source>
        <dbReference type="Proteomes" id="UP000242367"/>
    </source>
</evidence>
<accession>A0A2P4UE43</accession>
<organism evidence="2 3">
    <name type="scientific">Actinomadura rubteroloni</name>
    <dbReference type="NCBI Taxonomy" id="1926885"/>
    <lineage>
        <taxon>Bacteria</taxon>
        <taxon>Bacillati</taxon>
        <taxon>Actinomycetota</taxon>
        <taxon>Actinomycetes</taxon>
        <taxon>Streptosporangiales</taxon>
        <taxon>Thermomonosporaceae</taxon>
        <taxon>Actinomadura</taxon>
    </lineage>
</organism>